<keyword evidence="4 5" id="KW-0720">Serine protease</keyword>
<organism evidence="9 10">
    <name type="scientific">Thioploca ingrica</name>
    <dbReference type="NCBI Taxonomy" id="40754"/>
    <lineage>
        <taxon>Bacteria</taxon>
        <taxon>Pseudomonadati</taxon>
        <taxon>Pseudomonadota</taxon>
        <taxon>Gammaproteobacteria</taxon>
        <taxon>Thiotrichales</taxon>
        <taxon>Thiotrichaceae</taxon>
        <taxon>Thioploca</taxon>
    </lineage>
</organism>
<dbReference type="PANTHER" id="PTHR43806:SF11">
    <property type="entry name" value="CEREVISIN-RELATED"/>
    <property type="match status" value="1"/>
</dbReference>
<dbReference type="InterPro" id="IPR023827">
    <property type="entry name" value="Peptidase_S8_Asp-AS"/>
</dbReference>
<keyword evidence="3 5" id="KW-0378">Hydrolase</keyword>
<dbReference type="InterPro" id="IPR015500">
    <property type="entry name" value="Peptidase_S8_subtilisin-rel"/>
</dbReference>
<feature type="domain" description="Bacterial repeat" evidence="8">
    <location>
        <begin position="457"/>
        <end position="532"/>
    </location>
</feature>
<feature type="domain" description="Bacterial repeat" evidence="8">
    <location>
        <begin position="536"/>
        <end position="611"/>
    </location>
</feature>
<dbReference type="HOGENOM" id="CLU_280587_0_0_6"/>
<dbReference type="GO" id="GO:0006508">
    <property type="term" value="P:proteolysis"/>
    <property type="evidence" value="ECO:0007669"/>
    <property type="project" value="UniProtKB-KW"/>
</dbReference>
<feature type="domain" description="Bacterial repeat" evidence="8">
    <location>
        <begin position="615"/>
        <end position="692"/>
    </location>
</feature>
<dbReference type="PROSITE" id="PS00136">
    <property type="entry name" value="SUBTILASE_ASP"/>
    <property type="match status" value="1"/>
</dbReference>
<evidence type="ECO:0000259" key="7">
    <source>
        <dbReference type="Pfam" id="PF00082"/>
    </source>
</evidence>
<evidence type="ECO:0000313" key="9">
    <source>
        <dbReference type="EMBL" id="BAP54644.1"/>
    </source>
</evidence>
<dbReference type="OrthoDB" id="9790784at2"/>
<proteinExistence type="inferred from homology"/>
<dbReference type="InterPro" id="IPR023828">
    <property type="entry name" value="Peptidase_S8_Ser-AS"/>
</dbReference>
<dbReference type="PROSITE" id="PS00138">
    <property type="entry name" value="SUBTILASE_SER"/>
    <property type="match status" value="1"/>
</dbReference>
<dbReference type="SUPFAM" id="SSF52743">
    <property type="entry name" value="Subtilisin-like"/>
    <property type="match status" value="1"/>
</dbReference>
<dbReference type="InterPro" id="IPR000209">
    <property type="entry name" value="Peptidase_S8/S53_dom"/>
</dbReference>
<keyword evidence="10" id="KW-1185">Reference proteome</keyword>
<reference evidence="9 10" key="1">
    <citation type="journal article" date="2014" name="ISME J.">
        <title>Ecophysiology of Thioploca ingrica as revealed by the complete genome sequence supplemented with proteomic evidence.</title>
        <authorList>
            <person name="Kojima H."/>
            <person name="Ogura Y."/>
            <person name="Yamamoto N."/>
            <person name="Togashi T."/>
            <person name="Mori H."/>
            <person name="Watanabe T."/>
            <person name="Nemoto F."/>
            <person name="Kurokawa K."/>
            <person name="Hayashi T."/>
            <person name="Fukui M."/>
        </authorList>
    </citation>
    <scope>NUCLEOTIDE SEQUENCE [LARGE SCALE GENOMIC DNA]</scope>
</reference>
<dbReference type="EMBL" id="AP014633">
    <property type="protein sequence ID" value="BAP54644.1"/>
    <property type="molecule type" value="Genomic_DNA"/>
</dbReference>
<feature type="active site" description="Charge relay system" evidence="5">
    <location>
        <position position="396"/>
    </location>
</feature>
<dbReference type="KEGG" id="tig:THII_0347"/>
<dbReference type="PRINTS" id="PR00723">
    <property type="entry name" value="SUBTILISIN"/>
</dbReference>
<dbReference type="InterPro" id="IPR050131">
    <property type="entry name" value="Peptidase_S8_subtilisin-like"/>
</dbReference>
<evidence type="ECO:0000256" key="3">
    <source>
        <dbReference type="ARBA" id="ARBA00022801"/>
    </source>
</evidence>
<evidence type="ECO:0000256" key="5">
    <source>
        <dbReference type="PROSITE-ProRule" id="PRU01240"/>
    </source>
</evidence>
<dbReference type="PROSITE" id="PS00137">
    <property type="entry name" value="SUBTILASE_HIS"/>
    <property type="match status" value="1"/>
</dbReference>
<dbReference type="Pfam" id="PF18998">
    <property type="entry name" value="Flg_new_2"/>
    <property type="match status" value="6"/>
</dbReference>
<dbReference type="InterPro" id="IPR036852">
    <property type="entry name" value="Peptidase_S8/S53_dom_sf"/>
</dbReference>
<name>A0A090ACY5_9GAMM</name>
<gene>
    <name evidence="9" type="ORF">THII_0347</name>
</gene>
<dbReference type="AlphaFoldDB" id="A0A090ACY5"/>
<dbReference type="Pfam" id="PF00082">
    <property type="entry name" value="Peptidase_S8"/>
    <property type="match status" value="1"/>
</dbReference>
<evidence type="ECO:0000256" key="4">
    <source>
        <dbReference type="ARBA" id="ARBA00022825"/>
    </source>
</evidence>
<protein>
    <submittedName>
        <fullName evidence="9">Peptidase S8/S53 subtilisin kexin sedolisin</fullName>
    </submittedName>
</protein>
<evidence type="ECO:0000256" key="1">
    <source>
        <dbReference type="ARBA" id="ARBA00011073"/>
    </source>
</evidence>
<evidence type="ECO:0000256" key="6">
    <source>
        <dbReference type="RuleBase" id="RU003355"/>
    </source>
</evidence>
<feature type="active site" description="Charge relay system" evidence="5">
    <location>
        <position position="189"/>
    </location>
</feature>
<dbReference type="InterPro" id="IPR044060">
    <property type="entry name" value="Bacterial_rp_domain"/>
</dbReference>
<accession>A0A090ACY5</accession>
<dbReference type="InterPro" id="IPR022398">
    <property type="entry name" value="Peptidase_S8_His-AS"/>
</dbReference>
<comment type="similarity">
    <text evidence="1 5 6">Belongs to the peptidase S8 family.</text>
</comment>
<feature type="active site" description="Charge relay system" evidence="5">
    <location>
        <position position="237"/>
    </location>
</feature>
<dbReference type="STRING" id="40754.THII_0347"/>
<feature type="domain" description="Bacterial repeat" evidence="8">
    <location>
        <begin position="952"/>
        <end position="1029"/>
    </location>
</feature>
<dbReference type="PROSITE" id="PS51892">
    <property type="entry name" value="SUBTILASE"/>
    <property type="match status" value="1"/>
</dbReference>
<keyword evidence="2 5" id="KW-0645">Protease</keyword>
<feature type="domain" description="Bacterial repeat" evidence="8">
    <location>
        <begin position="790"/>
        <end position="868"/>
    </location>
</feature>
<feature type="domain" description="Peptidase S8/S53" evidence="7">
    <location>
        <begin position="180"/>
        <end position="421"/>
    </location>
</feature>
<dbReference type="Proteomes" id="UP000031623">
    <property type="component" value="Chromosome"/>
</dbReference>
<feature type="domain" description="Bacterial repeat" evidence="8">
    <location>
        <begin position="873"/>
        <end position="948"/>
    </location>
</feature>
<evidence type="ECO:0000313" key="10">
    <source>
        <dbReference type="Proteomes" id="UP000031623"/>
    </source>
</evidence>
<evidence type="ECO:0000259" key="8">
    <source>
        <dbReference type="Pfam" id="PF18998"/>
    </source>
</evidence>
<evidence type="ECO:0000256" key="2">
    <source>
        <dbReference type="ARBA" id="ARBA00022670"/>
    </source>
</evidence>
<sequence length="1119" mass="116961">MKLQKFFCFRLITPNNWFLTNMVSSIITLLLFNLLWVTTSLADVTIPEDVLEQIQQNDSVRILVKLDIPWKAEGKPKTSKAAERIKTQRDTIKLAQDTFKDRLTQAQGTSILRKKGSNLNIKEFVTVPYLGMEVDSKLLSELQKIPGIKQIELDSPDELLLTDSVPLIGANQAWQSGYTGQGQTVVLLDTGVDKTHPQLAGKVIRELCFSKQCPNGSTTQDGEGAAVPCPFSSYCDHGTHVAGIVTGVATGSKLIAEQVFSNYYSMPASYVSDQIAALEWVQLNYNSVNPPIAAINMSLGGGQYTAACDTDSRAAIINNLKSVGIVTIVASGNSGYTNSLSAPACVSSTISVGATDNSDNVAYFSNSASFLDVLAPGVDIESTLPGGEMGLKSGTSMAAPHVSGAWAILKSMFPTATVDSLLTDLKNNGVPITDTRNNITKSRINLAPFLVQITPQYTLTINSPSNGKVNSSDGKIDCGGSCVANYSSGQAVTLQGTANSGNQFQQWGGACSGTTNSITVTMNSAKTCTATFIPLYSLTITSPSNGNVTSQDGNISCGSQCSKEYPSGQVVTLQATANSGNQFQQWGGDCSGTTNPFTVTMNSAKTCTATFIPLYSLTITSPSNGNVTSQDGYISCGSQCSKEYPSGQSVTLQATANSGNRLKQWGGACSGTTNPLTLTMNSAKTCTATFETTSATVSLTVNKTGGGTGYINASLAGTADFSCKPTCPSYTKNYPVGTQIELLAYKQTGTWGGWSGDCSGKTNKIIVTLNTAKTCTAIFNATTSSTSITYPLTVTLSGNGKVSSSDGTIDCGSNCAADYLDGQAITLQATANSGNQFKQWGGDCNGTTNPITVTMNSAKTCTATFEPVSIQTYPLTVTLSGNGKVSSSDGTIDCGSNCVANYSSGQAVTLQATANSGNQFQQWGGACSGTTNSITVTMNSAKTCTATFIPLYSLTITSPSNGQVTSQDGNISCGSQCSKEYPSGQAVTLQATANSGNQFKQWGGDCSGTANPLTLTMNSAKVCTATFETTSSNTTVSLTVNKTGGGTGYINASLAGTANFSCKPTCSDYTKDYQVGTQIELLAYKQTGTWGGWSGDCSGKTNKIIVTLDTAKTCTAHFN</sequence>
<dbReference type="PANTHER" id="PTHR43806">
    <property type="entry name" value="PEPTIDASE S8"/>
    <property type="match status" value="1"/>
</dbReference>
<dbReference type="Gene3D" id="3.40.50.200">
    <property type="entry name" value="Peptidase S8/S53 domain"/>
    <property type="match status" value="1"/>
</dbReference>
<dbReference type="GO" id="GO:0004252">
    <property type="term" value="F:serine-type endopeptidase activity"/>
    <property type="evidence" value="ECO:0007669"/>
    <property type="project" value="UniProtKB-UniRule"/>
</dbReference>